<dbReference type="Proteomes" id="UP001596060">
    <property type="component" value="Unassembled WGS sequence"/>
</dbReference>
<accession>A0ABW0P5U4</accession>
<reference evidence="3" key="1">
    <citation type="journal article" date="2019" name="Int. J. Syst. Evol. Microbiol.">
        <title>The Global Catalogue of Microorganisms (GCM) 10K type strain sequencing project: providing services to taxonomists for standard genome sequencing and annotation.</title>
        <authorList>
            <consortium name="The Broad Institute Genomics Platform"/>
            <consortium name="The Broad Institute Genome Sequencing Center for Infectious Disease"/>
            <person name="Wu L."/>
            <person name="Ma J."/>
        </authorList>
    </citation>
    <scope>NUCLEOTIDE SEQUENCE [LARGE SCALE GENOMIC DNA]</scope>
    <source>
        <strain evidence="3">CCUG 43117</strain>
    </source>
</reference>
<dbReference type="RefSeq" id="WP_156446444.1">
    <property type="nucleotide sequence ID" value="NZ_JBHSLU010000035.1"/>
</dbReference>
<evidence type="ECO:0000256" key="1">
    <source>
        <dbReference type="SAM" id="MobiDB-lite"/>
    </source>
</evidence>
<proteinExistence type="predicted"/>
<organism evidence="2 3">
    <name type="scientific">Bosea massiliensis</name>
    <dbReference type="NCBI Taxonomy" id="151419"/>
    <lineage>
        <taxon>Bacteria</taxon>
        <taxon>Pseudomonadati</taxon>
        <taxon>Pseudomonadota</taxon>
        <taxon>Alphaproteobacteria</taxon>
        <taxon>Hyphomicrobiales</taxon>
        <taxon>Boseaceae</taxon>
        <taxon>Bosea</taxon>
    </lineage>
</organism>
<sequence>MTNPDGWRKRAAPERPNKINQRLSPAAILGLGVGGSRRFDKAGGMAEPLRMIRLSIICCGFRRSGSFIAGS</sequence>
<keyword evidence="3" id="KW-1185">Reference proteome</keyword>
<gene>
    <name evidence="2" type="ORF">ACFPN9_12815</name>
</gene>
<dbReference type="EMBL" id="JBHSLU010000035">
    <property type="protein sequence ID" value="MFC5506139.1"/>
    <property type="molecule type" value="Genomic_DNA"/>
</dbReference>
<evidence type="ECO:0000313" key="3">
    <source>
        <dbReference type="Proteomes" id="UP001596060"/>
    </source>
</evidence>
<name>A0ABW0P5U4_9HYPH</name>
<feature type="compositionally biased region" description="Basic and acidic residues" evidence="1">
    <location>
        <begin position="1"/>
        <end position="17"/>
    </location>
</feature>
<protein>
    <submittedName>
        <fullName evidence="2">Uncharacterized protein</fullName>
    </submittedName>
</protein>
<comment type="caution">
    <text evidence="2">The sequence shown here is derived from an EMBL/GenBank/DDBJ whole genome shotgun (WGS) entry which is preliminary data.</text>
</comment>
<evidence type="ECO:0000313" key="2">
    <source>
        <dbReference type="EMBL" id="MFC5506139.1"/>
    </source>
</evidence>
<feature type="region of interest" description="Disordered" evidence="1">
    <location>
        <begin position="1"/>
        <end position="20"/>
    </location>
</feature>